<dbReference type="SUPFAM" id="SSF57567">
    <property type="entry name" value="Serine protease inhibitors"/>
    <property type="match status" value="1"/>
</dbReference>
<dbReference type="PRINTS" id="PR00249">
    <property type="entry name" value="GPCRSECRETIN"/>
</dbReference>
<keyword evidence="4" id="KW-0812">Transmembrane</keyword>
<dbReference type="InterPro" id="IPR036445">
    <property type="entry name" value="GPCR_2_extracell_dom_sf"/>
</dbReference>
<organism evidence="13 14">
    <name type="scientific">Anopheles arabiensis</name>
    <name type="common">Mosquito</name>
    <dbReference type="NCBI Taxonomy" id="7173"/>
    <lineage>
        <taxon>Eukaryota</taxon>
        <taxon>Metazoa</taxon>
        <taxon>Ecdysozoa</taxon>
        <taxon>Arthropoda</taxon>
        <taxon>Hexapoda</taxon>
        <taxon>Insecta</taxon>
        <taxon>Pterygota</taxon>
        <taxon>Neoptera</taxon>
        <taxon>Endopterygota</taxon>
        <taxon>Diptera</taxon>
        <taxon>Nematocera</taxon>
        <taxon>Culicoidea</taxon>
        <taxon>Culicidae</taxon>
        <taxon>Anophelinae</taxon>
        <taxon>Anopheles</taxon>
    </lineage>
</organism>
<dbReference type="PANTHER" id="PTHR45620:SF43">
    <property type="entry name" value="HECTOR, ISOFORM A"/>
    <property type="match status" value="1"/>
</dbReference>
<dbReference type="EnsemblMetazoa" id="AARA001643-RA">
    <property type="protein sequence ID" value="AARA001643-PA"/>
    <property type="gene ID" value="AARA001643"/>
</dbReference>
<evidence type="ECO:0000256" key="4">
    <source>
        <dbReference type="ARBA" id="ARBA00022692"/>
    </source>
</evidence>
<dbReference type="Proteomes" id="UP000075840">
    <property type="component" value="Unassembled WGS sequence"/>
</dbReference>
<dbReference type="PANTHER" id="PTHR45620">
    <property type="entry name" value="PDF RECEPTOR-LIKE PROTEIN-RELATED"/>
    <property type="match status" value="1"/>
</dbReference>
<dbReference type="VEuPathDB" id="VectorBase:AARA21_010688"/>
<dbReference type="InterPro" id="IPR017983">
    <property type="entry name" value="GPCR_2_secretin-like_CS"/>
</dbReference>
<dbReference type="GO" id="GO:0007166">
    <property type="term" value="P:cell surface receptor signaling pathway"/>
    <property type="evidence" value="ECO:0007669"/>
    <property type="project" value="InterPro"/>
</dbReference>
<comment type="similarity">
    <text evidence="2">Belongs to the G-protein coupled receptor 2 family.</text>
</comment>
<keyword evidence="14" id="KW-1185">Reference proteome</keyword>
<evidence type="ECO:0000256" key="10">
    <source>
        <dbReference type="ARBA" id="ARBA00023224"/>
    </source>
</evidence>
<feature type="domain" description="G-protein coupled receptors family 2 profile 2" evidence="12">
    <location>
        <begin position="130"/>
        <end position="380"/>
    </location>
</feature>
<keyword evidence="10" id="KW-0807">Transducer</keyword>
<dbReference type="InterPro" id="IPR036084">
    <property type="entry name" value="Ser_inhib-like_sf"/>
</dbReference>
<evidence type="ECO:0008006" key="15">
    <source>
        <dbReference type="Google" id="ProtNLM"/>
    </source>
</evidence>
<evidence type="ECO:0000256" key="8">
    <source>
        <dbReference type="ARBA" id="ARBA00023170"/>
    </source>
</evidence>
<evidence type="ECO:0000256" key="9">
    <source>
        <dbReference type="ARBA" id="ARBA00023180"/>
    </source>
</evidence>
<dbReference type="GO" id="GO:0007188">
    <property type="term" value="P:adenylate cyclase-modulating G protein-coupled receptor signaling pathway"/>
    <property type="evidence" value="ECO:0007669"/>
    <property type="project" value="TreeGrafter"/>
</dbReference>
<evidence type="ECO:0000256" key="2">
    <source>
        <dbReference type="ARBA" id="ARBA00005314"/>
    </source>
</evidence>
<dbReference type="VEuPathDB" id="VectorBase:AARA001643"/>
<keyword evidence="9" id="KW-0325">Glycoprotein</keyword>
<evidence type="ECO:0000313" key="14">
    <source>
        <dbReference type="Proteomes" id="UP000075840"/>
    </source>
</evidence>
<dbReference type="GO" id="GO:0005886">
    <property type="term" value="C:plasma membrane"/>
    <property type="evidence" value="ECO:0007669"/>
    <property type="project" value="UniProtKB-SubCell"/>
</dbReference>
<dbReference type="PROSITE" id="PS00649">
    <property type="entry name" value="G_PROTEIN_RECEP_F2_1"/>
    <property type="match status" value="1"/>
</dbReference>
<dbReference type="Pfam" id="PF00002">
    <property type="entry name" value="7tm_2"/>
    <property type="match status" value="1"/>
</dbReference>
<dbReference type="AlphaFoldDB" id="A0A182HK63"/>
<dbReference type="Gene3D" id="4.10.1240.10">
    <property type="entry name" value="GPCR, family 2, extracellular hormone receptor domain"/>
    <property type="match status" value="1"/>
</dbReference>
<evidence type="ECO:0000256" key="3">
    <source>
        <dbReference type="ARBA" id="ARBA00022475"/>
    </source>
</evidence>
<evidence type="ECO:0000259" key="12">
    <source>
        <dbReference type="PROSITE" id="PS50261"/>
    </source>
</evidence>
<dbReference type="Gene3D" id="2.10.25.10">
    <property type="entry name" value="Laminin"/>
    <property type="match status" value="1"/>
</dbReference>
<keyword evidence="7" id="KW-0472">Membrane</keyword>
<dbReference type="InterPro" id="IPR050332">
    <property type="entry name" value="GPCR_2"/>
</dbReference>
<dbReference type="EMBL" id="APCN01000817">
    <property type="status" value="NOT_ANNOTATED_CDS"/>
    <property type="molecule type" value="Genomic_DNA"/>
</dbReference>
<dbReference type="Gene3D" id="1.20.1070.10">
    <property type="entry name" value="Rhodopsin 7-helix transmembrane proteins"/>
    <property type="match status" value="1"/>
</dbReference>
<dbReference type="InterPro" id="IPR001879">
    <property type="entry name" value="GPCR_2_extracellular_dom"/>
</dbReference>
<feature type="domain" description="G-protein coupled receptors family 2 profile 1" evidence="11">
    <location>
        <begin position="36"/>
        <end position="122"/>
    </location>
</feature>
<evidence type="ECO:0000259" key="11">
    <source>
        <dbReference type="PROSITE" id="PS50227"/>
    </source>
</evidence>
<evidence type="ECO:0000256" key="6">
    <source>
        <dbReference type="ARBA" id="ARBA00023040"/>
    </source>
</evidence>
<sequence>MIDAGGRVGDGQDGQIQFDRLEFESPEDLMRHLYYTCMRSNTSEPPWTTDGSTVFCPRRFDGWSCWEPTLAGTVAENWCPKFVLGFDPRRLAYRTCHENGSWFVHPHSGREWSNYTNCIDTEDMQLRRLVNDIYIGGYTVSFLTLIISLCIFHSFRTLKCTRIRIHIHLFTSLALSCLFWIVWYKFVVEDPDVLNANTGWCVGLHILLHYLMLVNYFWMFCEGLHLHLVLVIVFIKDIVAMRWFVTIGWILPMVLVSLYALVRNTQPLDTEHCWMNESHAMWLLTIPVCFSLVASLVFLINVVRVLLTKLSSTSPHPAPLGLRKATRATLILIPLFGLQHILLPFRPEKGCSLERYYQIGAALLISLQGLCVSCLFCFANHDVIFAVQCYLSRFFPDLVTHPFLESNGGQPATQSRDVVRTRGHLAVAVAIVAILLIESSRPSLLLSNLHFTARWMRDQRHRWNVLARWYPWLYAADKQLPAASGANICANNETFALFDRPCGKSCGTYGQICPYVRHSGCVCTRGHVRNESGHCIHYTDCTKTLDDVEFLH</sequence>
<name>A0A182HK63_ANOAR</name>
<accession>A0A182HK63</accession>
<reference evidence="13" key="1">
    <citation type="submission" date="2022-08" db="UniProtKB">
        <authorList>
            <consortium name="EnsemblMetazoa"/>
        </authorList>
    </citation>
    <scope>IDENTIFICATION</scope>
    <source>
        <strain evidence="13">Dongola</strain>
    </source>
</reference>
<evidence type="ECO:0000256" key="1">
    <source>
        <dbReference type="ARBA" id="ARBA00004651"/>
    </source>
</evidence>
<comment type="subcellular location">
    <subcellularLocation>
        <location evidence="1">Cell membrane</location>
        <topology evidence="1">Multi-pass membrane protein</topology>
    </subcellularLocation>
</comment>
<evidence type="ECO:0000256" key="5">
    <source>
        <dbReference type="ARBA" id="ARBA00022989"/>
    </source>
</evidence>
<dbReference type="Pfam" id="PF02793">
    <property type="entry name" value="HRM"/>
    <property type="match status" value="1"/>
</dbReference>
<keyword evidence="6" id="KW-0297">G-protein coupled receptor</keyword>
<evidence type="ECO:0000256" key="7">
    <source>
        <dbReference type="ARBA" id="ARBA00023136"/>
    </source>
</evidence>
<dbReference type="PROSITE" id="PS50227">
    <property type="entry name" value="G_PROTEIN_RECEP_F2_3"/>
    <property type="match status" value="1"/>
</dbReference>
<protein>
    <recommendedName>
        <fullName evidence="15">Calcitonin receptor</fullName>
    </recommendedName>
</protein>
<dbReference type="PROSITE" id="PS50261">
    <property type="entry name" value="G_PROTEIN_RECEP_F2_4"/>
    <property type="match status" value="1"/>
</dbReference>
<evidence type="ECO:0000313" key="13">
    <source>
        <dbReference type="EnsemblMetazoa" id="AARA001643-PA"/>
    </source>
</evidence>
<dbReference type="GO" id="GO:0008528">
    <property type="term" value="F:G protein-coupled peptide receptor activity"/>
    <property type="evidence" value="ECO:0007669"/>
    <property type="project" value="TreeGrafter"/>
</dbReference>
<dbReference type="CDD" id="cd19941">
    <property type="entry name" value="TIL"/>
    <property type="match status" value="1"/>
</dbReference>
<dbReference type="CDD" id="cd15260">
    <property type="entry name" value="7tmB1_NPR_B4_insect-like"/>
    <property type="match status" value="1"/>
</dbReference>
<dbReference type="InterPro" id="IPR000832">
    <property type="entry name" value="GPCR_2_secretin-like"/>
</dbReference>
<dbReference type="SUPFAM" id="SSF111418">
    <property type="entry name" value="Hormone receptor domain"/>
    <property type="match status" value="1"/>
</dbReference>
<dbReference type="SMART" id="SM00008">
    <property type="entry name" value="HormR"/>
    <property type="match status" value="1"/>
</dbReference>
<dbReference type="InterPro" id="IPR017981">
    <property type="entry name" value="GPCR_2-like_7TM"/>
</dbReference>
<keyword evidence="5" id="KW-1133">Transmembrane helix</keyword>
<proteinExistence type="inferred from homology"/>
<keyword evidence="8" id="KW-0675">Receptor</keyword>
<keyword evidence="3" id="KW-1003">Cell membrane</keyword>